<dbReference type="GO" id="GO:0004493">
    <property type="term" value="F:methylmalonyl-CoA epimerase activity"/>
    <property type="evidence" value="ECO:0007669"/>
    <property type="project" value="TreeGrafter"/>
</dbReference>
<evidence type="ECO:0000313" key="4">
    <source>
        <dbReference type="Proteomes" id="UP000274843"/>
    </source>
</evidence>
<keyword evidence="3" id="KW-0456">Lyase</keyword>
<protein>
    <submittedName>
        <fullName evidence="3">Catechol 2,3-dioxygenase-like lactoylglutathione lyase family enzyme</fullName>
    </submittedName>
</protein>
<dbReference type="Proteomes" id="UP000274843">
    <property type="component" value="Unassembled WGS sequence"/>
</dbReference>
<keyword evidence="4" id="KW-1185">Reference proteome</keyword>
<feature type="domain" description="VOC" evidence="2">
    <location>
        <begin position="4"/>
        <end position="142"/>
    </location>
</feature>
<keyword evidence="3" id="KW-0560">Oxidoreductase</keyword>
<evidence type="ECO:0000259" key="2">
    <source>
        <dbReference type="PROSITE" id="PS51819"/>
    </source>
</evidence>
<dbReference type="InterPro" id="IPR004360">
    <property type="entry name" value="Glyas_Fos-R_dOase_dom"/>
</dbReference>
<organism evidence="3 4">
    <name type="scientific">Amycolatopsis thermoflava</name>
    <dbReference type="NCBI Taxonomy" id="84480"/>
    <lineage>
        <taxon>Bacteria</taxon>
        <taxon>Bacillati</taxon>
        <taxon>Actinomycetota</taxon>
        <taxon>Actinomycetes</taxon>
        <taxon>Pseudonocardiales</taxon>
        <taxon>Pseudonocardiaceae</taxon>
        <taxon>Amycolatopsis</taxon>
        <taxon>Amycolatopsis methanolica group</taxon>
    </lineage>
</organism>
<evidence type="ECO:0000256" key="1">
    <source>
        <dbReference type="ARBA" id="ARBA00022723"/>
    </source>
</evidence>
<dbReference type="GeneID" id="301842219"/>
<dbReference type="GO" id="GO:0046872">
    <property type="term" value="F:metal ion binding"/>
    <property type="evidence" value="ECO:0007669"/>
    <property type="project" value="UniProtKB-KW"/>
</dbReference>
<evidence type="ECO:0000313" key="3">
    <source>
        <dbReference type="EMBL" id="ROS38471.1"/>
    </source>
</evidence>
<dbReference type="Pfam" id="PF00903">
    <property type="entry name" value="Glyoxalase"/>
    <property type="match status" value="1"/>
</dbReference>
<reference evidence="3 4" key="1">
    <citation type="submission" date="2018-11" db="EMBL/GenBank/DDBJ databases">
        <title>Sequencing the genomes of 1000 actinobacteria strains.</title>
        <authorList>
            <person name="Klenk H.-P."/>
        </authorList>
    </citation>
    <scope>NUCLEOTIDE SEQUENCE [LARGE SCALE GENOMIC DNA]</scope>
    <source>
        <strain evidence="3 4">DSM 44348</strain>
    </source>
</reference>
<accession>A0A3N2GPF4</accession>
<dbReference type="InterPro" id="IPR051785">
    <property type="entry name" value="MMCE/EMCE_epimerase"/>
</dbReference>
<dbReference type="RefSeq" id="WP_167498967.1">
    <property type="nucleotide sequence ID" value="NZ_RKHY01000001.1"/>
</dbReference>
<dbReference type="EMBL" id="RKHY01000001">
    <property type="protein sequence ID" value="ROS38471.1"/>
    <property type="molecule type" value="Genomic_DNA"/>
</dbReference>
<gene>
    <name evidence="3" type="ORF">EDD35_0749</name>
</gene>
<keyword evidence="1" id="KW-0479">Metal-binding</keyword>
<proteinExistence type="predicted"/>
<name>A0A3N2GPF4_9PSEU</name>
<dbReference type="GO" id="GO:0046491">
    <property type="term" value="P:L-methylmalonyl-CoA metabolic process"/>
    <property type="evidence" value="ECO:0007669"/>
    <property type="project" value="TreeGrafter"/>
</dbReference>
<dbReference type="InterPro" id="IPR029068">
    <property type="entry name" value="Glyas_Bleomycin-R_OHBP_Dase"/>
</dbReference>
<keyword evidence="3" id="KW-0223">Dioxygenase</keyword>
<dbReference type="Gene3D" id="3.10.180.10">
    <property type="entry name" value="2,3-Dihydroxybiphenyl 1,2-Dioxygenase, domain 1"/>
    <property type="match status" value="1"/>
</dbReference>
<dbReference type="GO" id="GO:0051213">
    <property type="term" value="F:dioxygenase activity"/>
    <property type="evidence" value="ECO:0007669"/>
    <property type="project" value="UniProtKB-KW"/>
</dbReference>
<dbReference type="GO" id="GO:0016829">
    <property type="term" value="F:lyase activity"/>
    <property type="evidence" value="ECO:0007669"/>
    <property type="project" value="UniProtKB-KW"/>
</dbReference>
<dbReference type="PANTHER" id="PTHR43048:SF5">
    <property type="entry name" value="BLR5325 PROTEIN"/>
    <property type="match status" value="1"/>
</dbReference>
<dbReference type="SUPFAM" id="SSF54593">
    <property type="entry name" value="Glyoxalase/Bleomycin resistance protein/Dihydroxybiphenyl dioxygenase"/>
    <property type="match status" value="1"/>
</dbReference>
<dbReference type="InterPro" id="IPR037523">
    <property type="entry name" value="VOC_core"/>
</dbReference>
<dbReference type="PROSITE" id="PS51819">
    <property type="entry name" value="VOC"/>
    <property type="match status" value="1"/>
</dbReference>
<sequence length="151" mass="16049">MDLVVNHVGLTVADLDRSTEFYTALGGEVVGGDRFDGPHMDRGLGVEGVDLHVRMVRFGSVVLELLQYVAPPGQPWTGRNNDVGASHLAFTVDDIQAVHATLVAEGVEFYSDPIEITTGAFAGGFFVYAKDPDGVTVEFLQAGPAVADTAR</sequence>
<dbReference type="AlphaFoldDB" id="A0A3N2GPF4"/>
<comment type="caution">
    <text evidence="3">The sequence shown here is derived from an EMBL/GenBank/DDBJ whole genome shotgun (WGS) entry which is preliminary data.</text>
</comment>
<dbReference type="PANTHER" id="PTHR43048">
    <property type="entry name" value="METHYLMALONYL-COA EPIMERASE"/>
    <property type="match status" value="1"/>
</dbReference>